<reference evidence="8 9" key="1">
    <citation type="journal article" date="2017" name="Gigascience">
        <title>Draft genome of the honey bee ectoparasitic mite, Tropilaelaps mercedesae, is shaped by the parasitic life history.</title>
        <authorList>
            <person name="Dong X."/>
            <person name="Armstrong S.D."/>
            <person name="Xia D."/>
            <person name="Makepeace B.L."/>
            <person name="Darby A.C."/>
            <person name="Kadowaki T."/>
        </authorList>
    </citation>
    <scope>NUCLEOTIDE SEQUENCE [LARGE SCALE GENOMIC DNA]</scope>
    <source>
        <strain evidence="8">Wuxi-XJTLU</strain>
    </source>
</reference>
<evidence type="ECO:0000256" key="1">
    <source>
        <dbReference type="ARBA" id="ARBA00022527"/>
    </source>
</evidence>
<dbReference type="AlphaFoldDB" id="A0A1V9XDE4"/>
<dbReference type="SUPFAM" id="SSF56112">
    <property type="entry name" value="Protein kinase-like (PK-like)"/>
    <property type="match status" value="1"/>
</dbReference>
<dbReference type="EMBL" id="MNPL01014351">
    <property type="protein sequence ID" value="OQR71519.1"/>
    <property type="molecule type" value="Genomic_DNA"/>
</dbReference>
<name>A0A1V9XDE4_9ACAR</name>
<protein>
    <submittedName>
        <fullName evidence="8">Protein kinase C beta type-like</fullName>
    </submittedName>
</protein>
<dbReference type="InterPro" id="IPR000719">
    <property type="entry name" value="Prot_kinase_dom"/>
</dbReference>
<dbReference type="PANTHER" id="PTHR24351">
    <property type="entry name" value="RIBOSOMAL PROTEIN S6 KINASE"/>
    <property type="match status" value="1"/>
</dbReference>
<feature type="region of interest" description="Disordered" evidence="6">
    <location>
        <begin position="388"/>
        <end position="412"/>
    </location>
</feature>
<organism evidence="8 9">
    <name type="scientific">Tropilaelaps mercedesae</name>
    <dbReference type="NCBI Taxonomy" id="418985"/>
    <lineage>
        <taxon>Eukaryota</taxon>
        <taxon>Metazoa</taxon>
        <taxon>Ecdysozoa</taxon>
        <taxon>Arthropoda</taxon>
        <taxon>Chelicerata</taxon>
        <taxon>Arachnida</taxon>
        <taxon>Acari</taxon>
        <taxon>Parasitiformes</taxon>
        <taxon>Mesostigmata</taxon>
        <taxon>Gamasina</taxon>
        <taxon>Dermanyssoidea</taxon>
        <taxon>Laelapidae</taxon>
        <taxon>Tropilaelaps</taxon>
    </lineage>
</organism>
<keyword evidence="9" id="KW-1185">Reference proteome</keyword>
<keyword evidence="2" id="KW-0808">Transferase</keyword>
<proteinExistence type="predicted"/>
<feature type="domain" description="Protein kinase" evidence="7">
    <location>
        <begin position="350"/>
        <end position="605"/>
    </location>
</feature>
<comment type="caution">
    <text evidence="8">The sequence shown here is derived from an EMBL/GenBank/DDBJ whole genome shotgun (WGS) entry which is preliminary data.</text>
</comment>
<evidence type="ECO:0000256" key="3">
    <source>
        <dbReference type="ARBA" id="ARBA00022741"/>
    </source>
</evidence>
<dbReference type="Proteomes" id="UP000192247">
    <property type="component" value="Unassembled WGS sequence"/>
</dbReference>
<gene>
    <name evidence="8" type="ORF">BIW11_10941</name>
</gene>
<dbReference type="Pfam" id="PF00069">
    <property type="entry name" value="Pkinase"/>
    <property type="match status" value="1"/>
</dbReference>
<dbReference type="InterPro" id="IPR011009">
    <property type="entry name" value="Kinase-like_dom_sf"/>
</dbReference>
<evidence type="ECO:0000256" key="4">
    <source>
        <dbReference type="ARBA" id="ARBA00022777"/>
    </source>
</evidence>
<feature type="non-terminal residue" evidence="8">
    <location>
        <position position="605"/>
    </location>
</feature>
<dbReference type="GO" id="GO:0005524">
    <property type="term" value="F:ATP binding"/>
    <property type="evidence" value="ECO:0007669"/>
    <property type="project" value="UniProtKB-KW"/>
</dbReference>
<keyword evidence="1" id="KW-0723">Serine/threonine-protein kinase</keyword>
<accession>A0A1V9XDE4</accession>
<dbReference type="OrthoDB" id="10252354at2759"/>
<feature type="compositionally biased region" description="Polar residues" evidence="6">
    <location>
        <begin position="74"/>
        <end position="92"/>
    </location>
</feature>
<keyword evidence="5" id="KW-0067">ATP-binding</keyword>
<evidence type="ECO:0000256" key="2">
    <source>
        <dbReference type="ARBA" id="ARBA00022679"/>
    </source>
</evidence>
<evidence type="ECO:0000313" key="9">
    <source>
        <dbReference type="Proteomes" id="UP000192247"/>
    </source>
</evidence>
<dbReference type="SMART" id="SM00220">
    <property type="entry name" value="S_TKc"/>
    <property type="match status" value="1"/>
</dbReference>
<evidence type="ECO:0000256" key="6">
    <source>
        <dbReference type="SAM" id="MobiDB-lite"/>
    </source>
</evidence>
<sequence length="605" mass="66682">MSSASENSDAPPPRPSFVPYPGTLAGAAVFMQENVPMLSTFDLENNQVAPLNDAIAANAIADVASTPNYVLTSTPSDDVFSQPSHNTTTAESCATPPGPLSDPMTKQQPSAITDHRTEPTGTQTTVPIEPTWPSAASRTSNVTSTDEEVSEEDSNDSTFRSDVLDPLISCDPTGTTAASDGGRQRRPAITKQKMVSVLRSMDPNMVKTATQCLEAYIKARKWTNPTAYAREFYACSQVRLTAIVIHRKISKSRITFLQMREYIENVAYLFDSYADCEEITRLGGEIRQLILMVEYLASCLERCSGKGSTDWIEVARLFPIEVLRETTPASDLSPLFNRIRILEKLSGRDSSYHFGFATGNLYRVTLAESVQCAMKLLPFQDAADSSKDNQAKAPCASNNNEPLTTAGPDPGSTRVIGGTMDRVVCAVISSPFLFGYYASFTTCDANVLLFECVEGISLQYVLNFEKKIQEDLLKHVLSQLIIAVEHLHLKGFIHRDIKPSGLMLLHSGRIKLTDLTRSKLCIGRFAPSCLKSYTRCTPYEFNDRELIGTIPYMSPEVLRTRPYGRASDWWSVGMTAFALYFGQLPFRSPHCKAAADGTKTYAKYP</sequence>
<evidence type="ECO:0000313" key="8">
    <source>
        <dbReference type="EMBL" id="OQR71519.1"/>
    </source>
</evidence>
<feature type="compositionally biased region" description="Acidic residues" evidence="6">
    <location>
        <begin position="145"/>
        <end position="155"/>
    </location>
</feature>
<feature type="region of interest" description="Disordered" evidence="6">
    <location>
        <begin position="74"/>
        <end position="187"/>
    </location>
</feature>
<evidence type="ECO:0000256" key="5">
    <source>
        <dbReference type="ARBA" id="ARBA00022840"/>
    </source>
</evidence>
<dbReference type="InParanoid" id="A0A1V9XDE4"/>
<keyword evidence="4 8" id="KW-0418">Kinase</keyword>
<keyword evidence="3" id="KW-0547">Nucleotide-binding</keyword>
<dbReference type="GO" id="GO:0004674">
    <property type="term" value="F:protein serine/threonine kinase activity"/>
    <property type="evidence" value="ECO:0007669"/>
    <property type="project" value="UniProtKB-KW"/>
</dbReference>
<dbReference type="PROSITE" id="PS50011">
    <property type="entry name" value="PROTEIN_KINASE_DOM"/>
    <property type="match status" value="1"/>
</dbReference>
<evidence type="ECO:0000259" key="7">
    <source>
        <dbReference type="PROSITE" id="PS50011"/>
    </source>
</evidence>
<dbReference type="Gene3D" id="3.30.200.20">
    <property type="entry name" value="Phosphorylase Kinase, domain 1"/>
    <property type="match status" value="1"/>
</dbReference>
<dbReference type="Gene3D" id="1.10.510.10">
    <property type="entry name" value="Transferase(Phosphotransferase) domain 1"/>
    <property type="match status" value="1"/>
</dbReference>
<feature type="region of interest" description="Disordered" evidence="6">
    <location>
        <begin position="1"/>
        <end position="22"/>
    </location>
</feature>